<reference evidence="6 7" key="1">
    <citation type="submission" date="2023-08" db="EMBL/GenBank/DDBJ databases">
        <title>Black Yeasts Isolated from many extreme environments.</title>
        <authorList>
            <person name="Coleine C."/>
            <person name="Stajich J.E."/>
            <person name="Selbmann L."/>
        </authorList>
    </citation>
    <scope>NUCLEOTIDE SEQUENCE [LARGE SCALE GENOMIC DNA]</scope>
    <source>
        <strain evidence="6 7">CCFEE 5910</strain>
    </source>
</reference>
<feature type="compositionally biased region" description="Low complexity" evidence="5">
    <location>
        <begin position="381"/>
        <end position="395"/>
    </location>
</feature>
<dbReference type="EMBL" id="JAVRRJ010000001">
    <property type="protein sequence ID" value="KAK5091292.1"/>
    <property type="molecule type" value="Genomic_DNA"/>
</dbReference>
<evidence type="ECO:0000256" key="1">
    <source>
        <dbReference type="ARBA" id="ARBA00013201"/>
    </source>
</evidence>
<dbReference type="Pfam" id="PF03403">
    <property type="entry name" value="PAF-AH_p_II"/>
    <property type="match status" value="1"/>
</dbReference>
<dbReference type="PANTHER" id="PTHR10272:SF7">
    <property type="entry name" value="PHOSPHOLIPASE-RELATED"/>
    <property type="match status" value="1"/>
</dbReference>
<dbReference type="InterPro" id="IPR029058">
    <property type="entry name" value="AB_hydrolase_fold"/>
</dbReference>
<feature type="compositionally biased region" description="Low complexity" evidence="5">
    <location>
        <begin position="355"/>
        <end position="367"/>
    </location>
</feature>
<accession>A0AAN7YF63</accession>
<dbReference type="AlphaFoldDB" id="A0AAN7YF63"/>
<feature type="compositionally biased region" description="Pro residues" evidence="5">
    <location>
        <begin position="368"/>
        <end position="380"/>
    </location>
</feature>
<evidence type="ECO:0000256" key="4">
    <source>
        <dbReference type="ARBA" id="ARBA00023098"/>
    </source>
</evidence>
<dbReference type="GO" id="GO:0003847">
    <property type="term" value="F:1-alkyl-2-acetylglycerophosphocholine esterase activity"/>
    <property type="evidence" value="ECO:0007669"/>
    <property type="project" value="UniProtKB-EC"/>
</dbReference>
<feature type="region of interest" description="Disordered" evidence="5">
    <location>
        <begin position="309"/>
        <end position="403"/>
    </location>
</feature>
<keyword evidence="4" id="KW-0443">Lipid metabolism</keyword>
<keyword evidence="2" id="KW-0378">Hydrolase</keyword>
<evidence type="ECO:0000313" key="6">
    <source>
        <dbReference type="EMBL" id="KAK5091292.1"/>
    </source>
</evidence>
<gene>
    <name evidence="6" type="ORF">LTR05_001474</name>
</gene>
<keyword evidence="7" id="KW-1185">Reference proteome</keyword>
<comment type="caution">
    <text evidence="6">The sequence shown here is derived from an EMBL/GenBank/DDBJ whole genome shotgun (WGS) entry which is preliminary data.</text>
</comment>
<sequence>MGGSSGWTSLLATNALSVWNYAKLPAVKDAHLAPLSTQQRYPVCIFSHGLGGNFNTYSSIVGALASCGVICVAPEHRDGSAPISFIRDDKGQNASSIPYQKHSHAPSTEVLNARNAQLRTRLWELDLTYAAVTALNNGKSFTNYATHTDKKAEQKWHDVRATFKDKLNLSPGQVTWAGHSFGAATITQFVKSVFYHQYLPENKSDRTSREPWDWTPLYKCTSGSDLVRQIRAESPVALLDLWTMPLRSETTKWLWELPMPCYHRKQQPNSKEIPNTVAVMSAEFYKWTELLQRTRALLSRTPVAALAELNKQKQKQEQDRDKQAPVIKDNTRPSNPIPELSKETKESVADHHHNTSQTTSTQSSRTPSPTPSHPDPPSETPSPASSSSTSLIPNTQDEESIPSSAYTNATQPHLYHVPHSAHLSQSDFGVLFPNLTKYVMKAVEPEKTLQLNLRAILAVMKGQGLPVKSLMRNGEEDEILTEKIKETRWGDLAHSEEAQILNGQFYYHIADSSRAYSKTGITMRQNARAAHDISNPFRSLKACQHHHTYLAHAVDALQEPQAFHSM</sequence>
<organism evidence="6 7">
    <name type="scientific">Lithohypha guttulata</name>
    <dbReference type="NCBI Taxonomy" id="1690604"/>
    <lineage>
        <taxon>Eukaryota</taxon>
        <taxon>Fungi</taxon>
        <taxon>Dikarya</taxon>
        <taxon>Ascomycota</taxon>
        <taxon>Pezizomycotina</taxon>
        <taxon>Eurotiomycetes</taxon>
        <taxon>Chaetothyriomycetidae</taxon>
        <taxon>Chaetothyriales</taxon>
        <taxon>Trichomeriaceae</taxon>
        <taxon>Lithohypha</taxon>
    </lineage>
</organism>
<dbReference type="Proteomes" id="UP001309876">
    <property type="component" value="Unassembled WGS sequence"/>
</dbReference>
<evidence type="ECO:0000256" key="2">
    <source>
        <dbReference type="ARBA" id="ARBA00022801"/>
    </source>
</evidence>
<dbReference type="GO" id="GO:0016042">
    <property type="term" value="P:lipid catabolic process"/>
    <property type="evidence" value="ECO:0007669"/>
    <property type="project" value="UniProtKB-KW"/>
</dbReference>
<dbReference type="PANTHER" id="PTHR10272">
    <property type="entry name" value="PLATELET-ACTIVATING FACTOR ACETYLHYDROLASE"/>
    <property type="match status" value="1"/>
</dbReference>
<feature type="compositionally biased region" description="Basic and acidic residues" evidence="5">
    <location>
        <begin position="310"/>
        <end position="323"/>
    </location>
</feature>
<dbReference type="Gene3D" id="3.40.50.1820">
    <property type="entry name" value="alpha/beta hydrolase"/>
    <property type="match status" value="1"/>
</dbReference>
<name>A0AAN7YF63_9EURO</name>
<evidence type="ECO:0000313" key="7">
    <source>
        <dbReference type="Proteomes" id="UP001309876"/>
    </source>
</evidence>
<feature type="compositionally biased region" description="Basic and acidic residues" evidence="5">
    <location>
        <begin position="340"/>
        <end position="353"/>
    </location>
</feature>
<proteinExistence type="predicted"/>
<dbReference type="SUPFAM" id="SSF53474">
    <property type="entry name" value="alpha/beta-Hydrolases"/>
    <property type="match status" value="1"/>
</dbReference>
<evidence type="ECO:0000256" key="5">
    <source>
        <dbReference type="SAM" id="MobiDB-lite"/>
    </source>
</evidence>
<dbReference type="EC" id="3.1.1.47" evidence="1"/>
<keyword evidence="3" id="KW-0442">Lipid degradation</keyword>
<protein>
    <recommendedName>
        <fullName evidence="1">1-alkyl-2-acetylglycerophosphocholine esterase</fullName>
        <ecNumber evidence="1">3.1.1.47</ecNumber>
    </recommendedName>
</protein>
<evidence type="ECO:0000256" key="3">
    <source>
        <dbReference type="ARBA" id="ARBA00022963"/>
    </source>
</evidence>